<evidence type="ECO:0000256" key="6">
    <source>
        <dbReference type="ARBA" id="ARBA00023002"/>
    </source>
</evidence>
<gene>
    <name evidence="10" type="ORF">AGOR_G00138230</name>
</gene>
<dbReference type="GO" id="GO:0005783">
    <property type="term" value="C:endoplasmic reticulum"/>
    <property type="evidence" value="ECO:0007669"/>
    <property type="project" value="TreeGrafter"/>
</dbReference>
<keyword evidence="3" id="KW-0106">Calcium</keyword>
<dbReference type="PROSITE" id="PS00018">
    <property type="entry name" value="EF_HAND_1"/>
    <property type="match status" value="2"/>
</dbReference>
<dbReference type="Pfam" id="PF13640">
    <property type="entry name" value="2OG-FeII_Oxy_3"/>
    <property type="match status" value="1"/>
</dbReference>
<keyword evidence="2" id="KW-0479">Metal-binding</keyword>
<evidence type="ECO:0000256" key="5">
    <source>
        <dbReference type="ARBA" id="ARBA00022964"/>
    </source>
</evidence>
<dbReference type="FunFam" id="2.60.120.620:FF:000008">
    <property type="entry name" value="transmembrane prolyl 4-hydroxylase"/>
    <property type="match status" value="1"/>
</dbReference>
<comment type="caution">
    <text evidence="10">The sequence shown here is derived from an EMBL/GenBank/DDBJ whole genome shotgun (WGS) entry which is preliminary data.</text>
</comment>
<dbReference type="GO" id="GO:0004656">
    <property type="term" value="F:procollagen-proline 4-dioxygenase activity"/>
    <property type="evidence" value="ECO:0007669"/>
    <property type="project" value="TreeGrafter"/>
</dbReference>
<keyword evidence="7" id="KW-0408">Iron</keyword>
<feature type="domain" description="Fe2OG dioxygenase" evidence="9">
    <location>
        <begin position="167"/>
        <end position="317"/>
    </location>
</feature>
<dbReference type="PANTHER" id="PTHR10869:SF246">
    <property type="entry name" value="TRANSMEMBRANE PROLYL 4-HYDROXYLASE"/>
    <property type="match status" value="1"/>
</dbReference>
<protein>
    <recommendedName>
        <fullName evidence="9">Fe2OG dioxygenase domain-containing protein</fullName>
    </recommendedName>
</protein>
<dbReference type="SMART" id="SM00702">
    <property type="entry name" value="P4Hc"/>
    <property type="match status" value="1"/>
</dbReference>
<dbReference type="OrthoDB" id="420380at2759"/>
<keyword evidence="4" id="KW-0847">Vitamin C</keyword>
<evidence type="ECO:0000256" key="8">
    <source>
        <dbReference type="SAM" id="MobiDB-lite"/>
    </source>
</evidence>
<accession>A0A8T3DEH3</accession>
<dbReference type="InterPro" id="IPR005123">
    <property type="entry name" value="Oxoglu/Fe-dep_dioxygenase_dom"/>
</dbReference>
<reference evidence="10" key="1">
    <citation type="submission" date="2021-01" db="EMBL/GenBank/DDBJ databases">
        <authorList>
            <person name="Zahm M."/>
            <person name="Roques C."/>
            <person name="Cabau C."/>
            <person name="Klopp C."/>
            <person name="Donnadieu C."/>
            <person name="Jouanno E."/>
            <person name="Lampietro C."/>
            <person name="Louis A."/>
            <person name="Herpin A."/>
            <person name="Echchiki A."/>
            <person name="Berthelot C."/>
            <person name="Parey E."/>
            <person name="Roest-Crollius H."/>
            <person name="Braasch I."/>
            <person name="Postlethwait J."/>
            <person name="Bobe J."/>
            <person name="Montfort J."/>
            <person name="Bouchez O."/>
            <person name="Begum T."/>
            <person name="Mejri S."/>
            <person name="Adams A."/>
            <person name="Chen W.-J."/>
            <person name="Guiguen Y."/>
        </authorList>
    </citation>
    <scope>NUCLEOTIDE SEQUENCE</scope>
    <source>
        <tissue evidence="10">Blood</tissue>
    </source>
</reference>
<evidence type="ECO:0000256" key="4">
    <source>
        <dbReference type="ARBA" id="ARBA00022896"/>
    </source>
</evidence>
<evidence type="ECO:0000313" key="11">
    <source>
        <dbReference type="Proteomes" id="UP000829720"/>
    </source>
</evidence>
<dbReference type="GO" id="GO:0031418">
    <property type="term" value="F:L-ascorbic acid binding"/>
    <property type="evidence" value="ECO:0007669"/>
    <property type="project" value="UniProtKB-KW"/>
</dbReference>
<keyword evidence="11" id="KW-1185">Reference proteome</keyword>
<organism evidence="10 11">
    <name type="scientific">Albula goreensis</name>
    <dbReference type="NCBI Taxonomy" id="1534307"/>
    <lineage>
        <taxon>Eukaryota</taxon>
        <taxon>Metazoa</taxon>
        <taxon>Chordata</taxon>
        <taxon>Craniata</taxon>
        <taxon>Vertebrata</taxon>
        <taxon>Euteleostomi</taxon>
        <taxon>Actinopterygii</taxon>
        <taxon>Neopterygii</taxon>
        <taxon>Teleostei</taxon>
        <taxon>Albuliformes</taxon>
        <taxon>Albulidae</taxon>
        <taxon>Albula</taxon>
    </lineage>
</organism>
<dbReference type="InterPro" id="IPR044862">
    <property type="entry name" value="Pro_4_hyd_alph_FE2OG_OXY"/>
</dbReference>
<dbReference type="Gene3D" id="1.10.238.10">
    <property type="entry name" value="EF-hand"/>
    <property type="match status" value="1"/>
</dbReference>
<dbReference type="EMBL" id="JAERUA010000012">
    <property type="protein sequence ID" value="KAI1892895.1"/>
    <property type="molecule type" value="Genomic_DNA"/>
</dbReference>
<evidence type="ECO:0000313" key="10">
    <source>
        <dbReference type="EMBL" id="KAI1892895.1"/>
    </source>
</evidence>
<dbReference type="PANTHER" id="PTHR10869">
    <property type="entry name" value="PROLYL 4-HYDROXYLASE ALPHA SUBUNIT"/>
    <property type="match status" value="1"/>
</dbReference>
<name>A0A8T3DEH3_9TELE</name>
<dbReference type="Proteomes" id="UP000829720">
    <property type="component" value="Unassembled WGS sequence"/>
</dbReference>
<evidence type="ECO:0000256" key="2">
    <source>
        <dbReference type="ARBA" id="ARBA00022723"/>
    </source>
</evidence>
<dbReference type="SUPFAM" id="SSF47473">
    <property type="entry name" value="EF-hand"/>
    <property type="match status" value="1"/>
</dbReference>
<dbReference type="InterPro" id="IPR011992">
    <property type="entry name" value="EF-hand-dom_pair"/>
</dbReference>
<feature type="compositionally biased region" description="Basic and acidic residues" evidence="8">
    <location>
        <begin position="334"/>
        <end position="356"/>
    </location>
</feature>
<sequence length="356" mass="40814">MAEIPDFLSEEECRVVVQLAQLKGLTESQAVRPGSQEETADLLELTPEEMFNLLDLNQDGQLQLQEVLANSRTWDGMWLTPESLQGIYAGLQADPDRSGQMSLEEFKHLSNRELWHLPMQPGGRRPQGVRNSRHTWLYQGEGAHHVLRALRKRVTRLTQLPPLLVDLSEPMQVVRYEQGGHHHSHHDSGPFHHKAACSHTRLAARVSSLTETFCRYITVLFYLNSVEEGRETTFPVADNRTYNEEALIQENVDLLDTRKSCDKGNLKVKPTQGTAIFWYNHLSDGKGWVGDLDEYSLHGDCVLTRGTKWIANNWINIDPDYQRQARYQKLVSPQREDYGDSGERNPDQHRGFHQDL</sequence>
<keyword evidence="6" id="KW-0560">Oxidoreductase</keyword>
<proteinExistence type="predicted"/>
<dbReference type="InterPro" id="IPR045054">
    <property type="entry name" value="P4HA-like"/>
</dbReference>
<evidence type="ECO:0000256" key="1">
    <source>
        <dbReference type="ARBA" id="ARBA00001961"/>
    </source>
</evidence>
<evidence type="ECO:0000256" key="3">
    <source>
        <dbReference type="ARBA" id="ARBA00022837"/>
    </source>
</evidence>
<evidence type="ECO:0000256" key="7">
    <source>
        <dbReference type="ARBA" id="ARBA00023004"/>
    </source>
</evidence>
<dbReference type="InterPro" id="IPR018247">
    <property type="entry name" value="EF_Hand_1_Ca_BS"/>
</dbReference>
<dbReference type="PROSITE" id="PS51471">
    <property type="entry name" value="FE2OG_OXY"/>
    <property type="match status" value="1"/>
</dbReference>
<evidence type="ECO:0000259" key="9">
    <source>
        <dbReference type="PROSITE" id="PS51471"/>
    </source>
</evidence>
<comment type="cofactor">
    <cofactor evidence="1">
        <name>L-ascorbate</name>
        <dbReference type="ChEBI" id="CHEBI:38290"/>
    </cofactor>
</comment>
<feature type="region of interest" description="Disordered" evidence="8">
    <location>
        <begin position="332"/>
        <end position="356"/>
    </location>
</feature>
<dbReference type="GO" id="GO:0005506">
    <property type="term" value="F:iron ion binding"/>
    <property type="evidence" value="ECO:0007669"/>
    <property type="project" value="InterPro"/>
</dbReference>
<dbReference type="AlphaFoldDB" id="A0A8T3DEH3"/>
<keyword evidence="5" id="KW-0223">Dioxygenase</keyword>
<dbReference type="InterPro" id="IPR006620">
    <property type="entry name" value="Pro_4_hyd_alph"/>
</dbReference>
<dbReference type="Gene3D" id="2.60.120.620">
    <property type="entry name" value="q2cbj1_9rhob like domain"/>
    <property type="match status" value="1"/>
</dbReference>